<evidence type="ECO:0000259" key="1">
    <source>
        <dbReference type="Pfam" id="PF07632"/>
    </source>
</evidence>
<dbReference type="InterPro" id="IPR011483">
    <property type="entry name" value="Sde182_NH-like"/>
</dbReference>
<feature type="domain" description="Cellulose-binding Sde182 nucleoside hydrolase-like" evidence="1">
    <location>
        <begin position="35"/>
        <end position="293"/>
    </location>
</feature>
<evidence type="ECO:0000259" key="2">
    <source>
        <dbReference type="Pfam" id="PF21027"/>
    </source>
</evidence>
<dbReference type="EMBL" id="BAAAEO010000004">
    <property type="protein sequence ID" value="GAA0560186.1"/>
    <property type="molecule type" value="Genomic_DNA"/>
</dbReference>
<accession>A0ABN1E6I0</accession>
<protein>
    <submittedName>
        <fullName evidence="3">DUF1593 domain-containing protein</fullName>
    </submittedName>
</protein>
<comment type="caution">
    <text evidence="3">The sequence shown here is derived from an EMBL/GenBank/DDBJ whole genome shotgun (WGS) entry which is preliminary data.</text>
</comment>
<proteinExistence type="predicted"/>
<dbReference type="Pfam" id="PF21027">
    <property type="entry name" value="Sde0182_C"/>
    <property type="match status" value="1"/>
</dbReference>
<keyword evidence="4" id="KW-1185">Reference proteome</keyword>
<feature type="domain" description="Cellulose-binding Sde182 C-terminal" evidence="2">
    <location>
        <begin position="402"/>
        <end position="483"/>
    </location>
</feature>
<sequence>MFHFPLLLRLTQLLLLWSVISLQMVAAEATVEKQRVLVLTDIEADPDDAQSLIRLLLYANQIDIEGLVATTSVHQKNRVVPETILSILDAYAKVQPNLLLHEAGYPNAAQLKALVKPALPLYGMQGVGEGKDSAGSDWLLQVLQKPDPRPLWLSIWGGSNTLAQALYRLKQRLPEAQLQQQISRLRVYSISDQDDSAGWIRQQFPTLFYIVSPGGYGAATWTGINTVVEGIDNSSISNPWLANHIQQGHGPLGALYPDVAYGMEGDTPAWLGLIPNGLNQPERPDWGGWGGRYQLYIPKLSDTDPKGFTGGVPVLQESRPIWTNAVDRYSPPQLADYGRALRPGQQSFSGFRETLWRWRDAIQQDFAARMDWAILPYASANHPPRPQLRHATELTVKSGASFHLDARDSTDPDGDSLQYFWFHYPEAGSAPRPQLSINSAENMARVHLIAPQVNKAETLHFILQLTDRGSPALTRYLRVRVTVEPDSYSQ</sequence>
<evidence type="ECO:0000313" key="3">
    <source>
        <dbReference type="EMBL" id="GAA0560186.1"/>
    </source>
</evidence>
<dbReference type="InterPro" id="IPR048527">
    <property type="entry name" value="Sde182_C"/>
</dbReference>
<evidence type="ECO:0000313" key="4">
    <source>
        <dbReference type="Proteomes" id="UP001501169"/>
    </source>
</evidence>
<dbReference type="RefSeq" id="WP_226767364.1">
    <property type="nucleotide sequence ID" value="NZ_BAAAEO010000004.1"/>
</dbReference>
<dbReference type="InterPro" id="IPR036452">
    <property type="entry name" value="Ribo_hydro-like"/>
</dbReference>
<gene>
    <name evidence="3" type="ORF">GCM10009098_30300</name>
</gene>
<reference evidence="3 4" key="1">
    <citation type="journal article" date="2019" name="Int. J. Syst. Evol. Microbiol.">
        <title>The Global Catalogue of Microorganisms (GCM) 10K type strain sequencing project: providing services to taxonomists for standard genome sequencing and annotation.</title>
        <authorList>
            <consortium name="The Broad Institute Genomics Platform"/>
            <consortium name="The Broad Institute Genome Sequencing Center for Infectious Disease"/>
            <person name="Wu L."/>
            <person name="Ma J."/>
        </authorList>
    </citation>
    <scope>NUCLEOTIDE SEQUENCE [LARGE SCALE GENOMIC DNA]</scope>
    <source>
        <strain evidence="3 4">JCM 14331</strain>
    </source>
</reference>
<dbReference type="Gene3D" id="2.60.40.10">
    <property type="entry name" value="Immunoglobulins"/>
    <property type="match status" value="1"/>
</dbReference>
<name>A0ABN1E6I0_9GAMM</name>
<dbReference type="InterPro" id="IPR013783">
    <property type="entry name" value="Ig-like_fold"/>
</dbReference>
<organism evidence="3 4">
    <name type="scientific">Rheinheimera aquimaris</name>
    <dbReference type="NCBI Taxonomy" id="412437"/>
    <lineage>
        <taxon>Bacteria</taxon>
        <taxon>Pseudomonadati</taxon>
        <taxon>Pseudomonadota</taxon>
        <taxon>Gammaproteobacteria</taxon>
        <taxon>Chromatiales</taxon>
        <taxon>Chromatiaceae</taxon>
        <taxon>Rheinheimera</taxon>
    </lineage>
</organism>
<dbReference type="Pfam" id="PF07632">
    <property type="entry name" value="Sde182_NH-like"/>
    <property type="match status" value="1"/>
</dbReference>
<dbReference type="Gene3D" id="3.90.245.10">
    <property type="entry name" value="Ribonucleoside hydrolase-like"/>
    <property type="match status" value="1"/>
</dbReference>
<dbReference type="Proteomes" id="UP001501169">
    <property type="component" value="Unassembled WGS sequence"/>
</dbReference>
<dbReference type="SUPFAM" id="SSF53590">
    <property type="entry name" value="Nucleoside hydrolase"/>
    <property type="match status" value="1"/>
</dbReference>